<keyword evidence="3" id="KW-0378">Hydrolase</keyword>
<dbReference type="GO" id="GO:0006508">
    <property type="term" value="P:proteolysis"/>
    <property type="evidence" value="ECO:0007669"/>
    <property type="project" value="UniProtKB-KW"/>
</dbReference>
<keyword evidence="9" id="KW-1185">Reference proteome</keyword>
<dbReference type="InterPro" id="IPR045569">
    <property type="entry name" value="Metalloprtase-TldD/E_C"/>
</dbReference>
<reference evidence="9" key="1">
    <citation type="submission" date="2014-12" db="EMBL/GenBank/DDBJ databases">
        <authorList>
            <person name="Salcher M.M."/>
        </authorList>
    </citation>
    <scope>NUCLEOTIDE SEQUENCE [LARGE SCALE GENOMIC DNA]</scope>
    <source>
        <strain evidence="9">MMS-10A-171</strain>
    </source>
</reference>
<dbReference type="InterPro" id="IPR036059">
    <property type="entry name" value="TldD/PmbA_sf"/>
</dbReference>
<evidence type="ECO:0000313" key="9">
    <source>
        <dbReference type="Proteomes" id="UP000056322"/>
    </source>
</evidence>
<dbReference type="InterPro" id="IPR002510">
    <property type="entry name" value="Metalloprtase-TldD/E_N"/>
</dbReference>
<proteinExistence type="inferred from homology"/>
<dbReference type="InterPro" id="IPR051463">
    <property type="entry name" value="Peptidase_U62_metallo"/>
</dbReference>
<dbReference type="Pfam" id="PF01523">
    <property type="entry name" value="PmbA_TldD_1st"/>
    <property type="match status" value="1"/>
</dbReference>
<dbReference type="STRING" id="1581680.BN1209_0710"/>
<evidence type="ECO:0000259" key="5">
    <source>
        <dbReference type="Pfam" id="PF01523"/>
    </source>
</evidence>
<dbReference type="OrthoDB" id="9803213at2"/>
<evidence type="ECO:0000256" key="1">
    <source>
        <dbReference type="ARBA" id="ARBA00005836"/>
    </source>
</evidence>
<organism evidence="8 9">
    <name type="scientific">Candidatus Methylopumilus turicensis</name>
    <dbReference type="NCBI Taxonomy" id="1581680"/>
    <lineage>
        <taxon>Bacteria</taxon>
        <taxon>Pseudomonadati</taxon>
        <taxon>Pseudomonadota</taxon>
        <taxon>Betaproteobacteria</taxon>
        <taxon>Nitrosomonadales</taxon>
        <taxon>Methylophilaceae</taxon>
        <taxon>Candidatus Methylopumilus</taxon>
    </lineage>
</organism>
<dbReference type="KEGG" id="mbac:BN1209_0710"/>
<dbReference type="EMBL" id="LN794158">
    <property type="protein sequence ID" value="CEN55753.1"/>
    <property type="molecule type" value="Genomic_DNA"/>
</dbReference>
<dbReference type="NCBIfam" id="NF008006">
    <property type="entry name" value="PRK10735.1"/>
    <property type="match status" value="1"/>
</dbReference>
<dbReference type="InterPro" id="IPR035068">
    <property type="entry name" value="TldD/PmbA_N"/>
</dbReference>
<dbReference type="Pfam" id="PF19290">
    <property type="entry name" value="PmbA_TldD_2nd"/>
    <property type="match status" value="1"/>
</dbReference>
<comment type="similarity">
    <text evidence="1">Belongs to the peptidase U62 family.</text>
</comment>
<evidence type="ECO:0000259" key="6">
    <source>
        <dbReference type="Pfam" id="PF19289"/>
    </source>
</evidence>
<evidence type="ECO:0000313" key="8">
    <source>
        <dbReference type="EMBL" id="CEN55753.1"/>
    </source>
</evidence>
<evidence type="ECO:0000256" key="2">
    <source>
        <dbReference type="ARBA" id="ARBA00022670"/>
    </source>
</evidence>
<dbReference type="InterPro" id="IPR045570">
    <property type="entry name" value="Metalloprtase-TldD/E_cen_dom"/>
</dbReference>
<keyword evidence="4" id="KW-0482">Metalloprotease</keyword>
<dbReference type="Proteomes" id="UP000056322">
    <property type="component" value="Chromosome 1"/>
</dbReference>
<protein>
    <submittedName>
        <fullName evidence="8">Putative peptidase</fullName>
    </submittedName>
</protein>
<accession>A0A0B7IXC7</accession>
<gene>
    <name evidence="8" type="primary">tldD</name>
    <name evidence="8" type="ORF">BN1209_0710</name>
</gene>
<dbReference type="GO" id="GO:0008237">
    <property type="term" value="F:metallopeptidase activity"/>
    <property type="evidence" value="ECO:0007669"/>
    <property type="project" value="UniProtKB-KW"/>
</dbReference>
<evidence type="ECO:0000256" key="4">
    <source>
        <dbReference type="ARBA" id="ARBA00023049"/>
    </source>
</evidence>
<dbReference type="PANTHER" id="PTHR30624">
    <property type="entry name" value="UNCHARACTERIZED PROTEIN TLDD AND PMBA"/>
    <property type="match status" value="1"/>
</dbReference>
<evidence type="ECO:0000259" key="7">
    <source>
        <dbReference type="Pfam" id="PF19290"/>
    </source>
</evidence>
<dbReference type="AlphaFoldDB" id="A0A0B7IXC7"/>
<dbReference type="RefSeq" id="WP_045750979.1">
    <property type="nucleotide sequence ID" value="NZ_LN794158.1"/>
</dbReference>
<evidence type="ECO:0000256" key="3">
    <source>
        <dbReference type="ARBA" id="ARBA00022801"/>
    </source>
</evidence>
<feature type="domain" description="Metalloprotease TldD/E C-terminal" evidence="6">
    <location>
        <begin position="256"/>
        <end position="489"/>
    </location>
</feature>
<dbReference type="InterPro" id="IPR025502">
    <property type="entry name" value="TldD"/>
</dbReference>
<keyword evidence="2" id="KW-0645">Protease</keyword>
<feature type="domain" description="Metalloprotease TldD/E N-terminal" evidence="5">
    <location>
        <begin position="47"/>
        <end position="111"/>
    </location>
</feature>
<dbReference type="Gene3D" id="3.30.2290.10">
    <property type="entry name" value="PmbA/TldD superfamily"/>
    <property type="match status" value="1"/>
</dbReference>
<name>A0A0B7IXC7_9PROT</name>
<dbReference type="HOGENOM" id="CLU_026425_1_0_4"/>
<sequence>MKTEHKHATPSNHFSTATETLLDPSGLDVPALQGVLNNIMTHDIDYADLYFQYSRSESWGLEEGQVKSGNFNIDQGVGVRAVSGEKTAFAYSDDINLPALQQAANATKAIADMGNDSFEANKTGVIHRAEAPQLYIPKDPIASLSAEAKVKLLERLETYARKVDPRITQVMASIAGEYEVIMVARHDGVMAADVRPLVRLSINVIAESNGRREQGSAGGGGRFDYAYFSDEVLQDYAEKAVHQALVNLDARPAPAGNMTVVLGAGWPGILLHEAIGHGLEGDFNRKGSSAFSGKIGQRVASKGVTVVDDGTISNRRGSLSLDDEGNPTQRTVLIEDGILRGYIQDSLNSRLMGMPLTGNARRESYAHIPMPRMTNTYMLNGDMPPEEIIKSVKKGLYAANFGGGQVDITSGKFVFSAAEAYMIEDGKITYPVKGATLIGNGPDVLTRVSMIGNDMQLDSGVGTCGKEGQSVPVGVGQPTLRIDGLTVGGTA</sequence>
<dbReference type="PIRSF" id="PIRSF004919">
    <property type="entry name" value="TldD"/>
    <property type="match status" value="1"/>
</dbReference>
<dbReference type="SUPFAM" id="SSF111283">
    <property type="entry name" value="Putative modulator of DNA gyrase, PmbA/TldD"/>
    <property type="match status" value="1"/>
</dbReference>
<dbReference type="Pfam" id="PF19289">
    <property type="entry name" value="PmbA_TldD_3rd"/>
    <property type="match status" value="1"/>
</dbReference>
<feature type="domain" description="Metalloprotease TldD/E central" evidence="7">
    <location>
        <begin position="140"/>
        <end position="248"/>
    </location>
</feature>
<dbReference type="PANTHER" id="PTHR30624:SF4">
    <property type="entry name" value="METALLOPROTEASE TLDD"/>
    <property type="match status" value="1"/>
</dbReference>
<dbReference type="GO" id="GO:0005829">
    <property type="term" value="C:cytosol"/>
    <property type="evidence" value="ECO:0007669"/>
    <property type="project" value="TreeGrafter"/>
</dbReference>